<evidence type="ECO:0000313" key="1">
    <source>
        <dbReference type="EMBL" id="JAE20670.1"/>
    </source>
</evidence>
<name>A0A0A9HVH6_ARUDO</name>
<accession>A0A0A9HVH6</accession>
<sequence>MTLKNVTRNLWCKDPGAMITRHGSSKCIAAMISKPVVGGRTTARLKEWFMNKIHITSVSASKLLASSKPQNLDITKFDGPLAQFFFLVGRRKLVTRLYCRGAIIVT</sequence>
<protein>
    <submittedName>
        <fullName evidence="1">Uncharacterized protein</fullName>
    </submittedName>
</protein>
<dbReference type="AlphaFoldDB" id="A0A0A9HVH6"/>
<proteinExistence type="predicted"/>
<reference evidence="1" key="1">
    <citation type="submission" date="2014-09" db="EMBL/GenBank/DDBJ databases">
        <authorList>
            <person name="Magalhaes I.L.F."/>
            <person name="Oliveira U."/>
            <person name="Santos F.R."/>
            <person name="Vidigal T.H.D.A."/>
            <person name="Brescovit A.D."/>
            <person name="Santos A.J."/>
        </authorList>
    </citation>
    <scope>NUCLEOTIDE SEQUENCE</scope>
    <source>
        <tissue evidence="1">Shoot tissue taken approximately 20 cm above the soil surface</tissue>
    </source>
</reference>
<dbReference type="EMBL" id="GBRH01177226">
    <property type="protein sequence ID" value="JAE20670.1"/>
    <property type="molecule type" value="Transcribed_RNA"/>
</dbReference>
<reference evidence="1" key="2">
    <citation type="journal article" date="2015" name="Data Brief">
        <title>Shoot transcriptome of the giant reed, Arundo donax.</title>
        <authorList>
            <person name="Barrero R.A."/>
            <person name="Guerrero F.D."/>
            <person name="Moolhuijzen P."/>
            <person name="Goolsby J.A."/>
            <person name="Tidwell J."/>
            <person name="Bellgard S.E."/>
            <person name="Bellgard M.I."/>
        </authorList>
    </citation>
    <scope>NUCLEOTIDE SEQUENCE</scope>
    <source>
        <tissue evidence="1">Shoot tissue taken approximately 20 cm above the soil surface</tissue>
    </source>
</reference>
<organism evidence="1">
    <name type="scientific">Arundo donax</name>
    <name type="common">Giant reed</name>
    <name type="synonym">Donax arundinaceus</name>
    <dbReference type="NCBI Taxonomy" id="35708"/>
    <lineage>
        <taxon>Eukaryota</taxon>
        <taxon>Viridiplantae</taxon>
        <taxon>Streptophyta</taxon>
        <taxon>Embryophyta</taxon>
        <taxon>Tracheophyta</taxon>
        <taxon>Spermatophyta</taxon>
        <taxon>Magnoliopsida</taxon>
        <taxon>Liliopsida</taxon>
        <taxon>Poales</taxon>
        <taxon>Poaceae</taxon>
        <taxon>PACMAD clade</taxon>
        <taxon>Arundinoideae</taxon>
        <taxon>Arundineae</taxon>
        <taxon>Arundo</taxon>
    </lineage>
</organism>